<dbReference type="Proteomes" id="UP000242881">
    <property type="component" value="Unassembled WGS sequence"/>
</dbReference>
<dbReference type="EMBL" id="PNIN01000056">
    <property type="protein sequence ID" value="PMP70254.1"/>
    <property type="molecule type" value="Genomic_DNA"/>
</dbReference>
<dbReference type="AlphaFoldDB" id="A0A2J6WIP2"/>
<feature type="domain" description="YHS" evidence="1">
    <location>
        <begin position="42"/>
        <end position="77"/>
    </location>
</feature>
<sequence>MIKFFTFIILAYVTYKLFTRSNKNSEVEAKSSDPSNNPVELVKDPTCGTFVERTTNFKVKYYDNIYYFCSEDCRQKFIEKIKSEG</sequence>
<protein>
    <recommendedName>
        <fullName evidence="1">YHS domain-containing protein</fullName>
    </recommendedName>
</protein>
<evidence type="ECO:0000259" key="1">
    <source>
        <dbReference type="Pfam" id="PF04945"/>
    </source>
</evidence>
<evidence type="ECO:0000313" key="2">
    <source>
        <dbReference type="EMBL" id="PMP70254.1"/>
    </source>
</evidence>
<comment type="caution">
    <text evidence="2">The sequence shown here is derived from an EMBL/GenBank/DDBJ whole genome shotgun (WGS) entry which is preliminary data.</text>
</comment>
<dbReference type="Pfam" id="PF04945">
    <property type="entry name" value="YHS"/>
    <property type="match status" value="1"/>
</dbReference>
<gene>
    <name evidence="2" type="ORF">C0187_05800</name>
</gene>
<accession>A0A2J6WIP2</accession>
<organism evidence="2 3">
    <name type="scientific">Calditerrivibrio nitroreducens</name>
    <dbReference type="NCBI Taxonomy" id="477976"/>
    <lineage>
        <taxon>Bacteria</taxon>
        <taxon>Pseudomonadati</taxon>
        <taxon>Deferribacterota</taxon>
        <taxon>Deferribacteres</taxon>
        <taxon>Deferribacterales</taxon>
        <taxon>Calditerrivibrionaceae</taxon>
    </lineage>
</organism>
<proteinExistence type="predicted"/>
<reference evidence="2 3" key="1">
    <citation type="submission" date="2018-01" db="EMBL/GenBank/DDBJ databases">
        <title>Metagenomic assembled genomes from two thermal pools in the Uzon Caldera, Kamchatka, Russia.</title>
        <authorList>
            <person name="Wilkins L."/>
            <person name="Ettinger C."/>
        </authorList>
    </citation>
    <scope>NUCLEOTIDE SEQUENCE [LARGE SCALE GENOMIC DNA]</scope>
    <source>
        <strain evidence="2">ZAV-05</strain>
    </source>
</reference>
<evidence type="ECO:0000313" key="3">
    <source>
        <dbReference type="Proteomes" id="UP000242881"/>
    </source>
</evidence>
<dbReference type="InterPro" id="IPR007029">
    <property type="entry name" value="YHS_dom"/>
</dbReference>
<name>A0A2J6WIP2_9BACT</name>